<dbReference type="AlphaFoldDB" id="A0A5B7IV96"/>
<evidence type="ECO:0000313" key="2">
    <source>
        <dbReference type="Proteomes" id="UP000324222"/>
    </source>
</evidence>
<name>A0A5B7IV96_PORTR</name>
<gene>
    <name evidence="1" type="ORF">E2C01_078861</name>
</gene>
<proteinExistence type="predicted"/>
<reference evidence="1 2" key="1">
    <citation type="submission" date="2019-05" db="EMBL/GenBank/DDBJ databases">
        <title>Another draft genome of Portunus trituberculatus and its Hox gene families provides insights of decapod evolution.</title>
        <authorList>
            <person name="Jeong J.-H."/>
            <person name="Song I."/>
            <person name="Kim S."/>
            <person name="Choi T."/>
            <person name="Kim D."/>
            <person name="Ryu S."/>
            <person name="Kim W."/>
        </authorList>
    </citation>
    <scope>NUCLEOTIDE SEQUENCE [LARGE SCALE GENOMIC DNA]</scope>
    <source>
        <tissue evidence="1">Muscle</tissue>
    </source>
</reference>
<accession>A0A5B7IV96</accession>
<comment type="caution">
    <text evidence="1">The sequence shown here is derived from an EMBL/GenBank/DDBJ whole genome shotgun (WGS) entry which is preliminary data.</text>
</comment>
<dbReference type="OrthoDB" id="10063753at2759"/>
<evidence type="ECO:0000313" key="1">
    <source>
        <dbReference type="EMBL" id="MPC84134.1"/>
    </source>
</evidence>
<sequence length="137" mass="15492">MRLLILCKPHHRGIESGMIKKLTKLYGGNIKLPCPICGYTNLTDLVLTQDQEDIMNVGLNCHFLTKPHPHCKRIEIKMLLDDIQQLESKKKVTTSSDLQSTLLAEAAKSRGSFQSSKVKKNHILAAKQLRENKEIVM</sequence>
<dbReference type="Proteomes" id="UP000324222">
    <property type="component" value="Unassembled WGS sequence"/>
</dbReference>
<organism evidence="1 2">
    <name type="scientific">Portunus trituberculatus</name>
    <name type="common">Swimming crab</name>
    <name type="synonym">Neptunus trituberculatus</name>
    <dbReference type="NCBI Taxonomy" id="210409"/>
    <lineage>
        <taxon>Eukaryota</taxon>
        <taxon>Metazoa</taxon>
        <taxon>Ecdysozoa</taxon>
        <taxon>Arthropoda</taxon>
        <taxon>Crustacea</taxon>
        <taxon>Multicrustacea</taxon>
        <taxon>Malacostraca</taxon>
        <taxon>Eumalacostraca</taxon>
        <taxon>Eucarida</taxon>
        <taxon>Decapoda</taxon>
        <taxon>Pleocyemata</taxon>
        <taxon>Brachyura</taxon>
        <taxon>Eubrachyura</taxon>
        <taxon>Portunoidea</taxon>
        <taxon>Portunidae</taxon>
        <taxon>Portuninae</taxon>
        <taxon>Portunus</taxon>
    </lineage>
</organism>
<keyword evidence="2" id="KW-1185">Reference proteome</keyword>
<protein>
    <submittedName>
        <fullName evidence="1">Uncharacterized protein</fullName>
    </submittedName>
</protein>
<dbReference type="EMBL" id="VSRR010064509">
    <property type="protein sequence ID" value="MPC84134.1"/>
    <property type="molecule type" value="Genomic_DNA"/>
</dbReference>